<dbReference type="Gene3D" id="3.40.430.10">
    <property type="entry name" value="Dihydrofolate Reductase, subunit A"/>
    <property type="match status" value="1"/>
</dbReference>
<dbReference type="InterPro" id="IPR024072">
    <property type="entry name" value="DHFR-like_dom_sf"/>
</dbReference>
<sequence>MTTLAVHALSVSLDGFAAGAGQDTDDPLGIGGGRLHESVVAEDRSPADDDFLARGVDGIGATIMGRNVFGPVRGSWSSAPERRGWWGEEPPFHHGVPVPTRHARPPLERAGRTTFPFVTDGPEAALERLSDGVAFPAAGWETAEVVPAASVTHVVLRRRGEAVRS</sequence>
<dbReference type="SUPFAM" id="SSF53597">
    <property type="entry name" value="Dihydrofolate reductase-like"/>
    <property type="match status" value="1"/>
</dbReference>
<comment type="caution">
    <text evidence="2">The sequence shown here is derived from an EMBL/GenBank/DDBJ whole genome shotgun (WGS) entry which is preliminary data.</text>
</comment>
<feature type="region of interest" description="Disordered" evidence="1">
    <location>
        <begin position="87"/>
        <end position="107"/>
    </location>
</feature>
<evidence type="ECO:0000256" key="1">
    <source>
        <dbReference type="SAM" id="MobiDB-lite"/>
    </source>
</evidence>
<dbReference type="AlphaFoldDB" id="A0A6P0GJU2"/>
<evidence type="ECO:0000313" key="3">
    <source>
        <dbReference type="Proteomes" id="UP000471126"/>
    </source>
</evidence>
<evidence type="ECO:0008006" key="4">
    <source>
        <dbReference type="Google" id="ProtNLM"/>
    </source>
</evidence>
<accession>A0A6P0GJU2</accession>
<proteinExistence type="predicted"/>
<gene>
    <name evidence="2" type="ORF">GCU54_15445</name>
</gene>
<reference evidence="2 3" key="1">
    <citation type="submission" date="2019-12" db="EMBL/GenBank/DDBJ databases">
        <title>WGS of CPCC 203550 I12A-02606.</title>
        <authorList>
            <person name="Jiang Z."/>
        </authorList>
    </citation>
    <scope>NUCLEOTIDE SEQUENCE [LARGE SCALE GENOMIC DNA]</scope>
    <source>
        <strain evidence="2 3">I12A-02606</strain>
    </source>
</reference>
<protein>
    <recommendedName>
        <fullName evidence="4">Dihydrofolate reductase</fullName>
    </recommendedName>
</protein>
<evidence type="ECO:0000313" key="2">
    <source>
        <dbReference type="EMBL" id="NEM07392.1"/>
    </source>
</evidence>
<dbReference type="Proteomes" id="UP000471126">
    <property type="component" value="Unassembled WGS sequence"/>
</dbReference>
<name>A0A6P0GJU2_9ACTN</name>
<organism evidence="2 3">
    <name type="scientific">Geodermatophilus normandii</name>
    <dbReference type="NCBI Taxonomy" id="1137989"/>
    <lineage>
        <taxon>Bacteria</taxon>
        <taxon>Bacillati</taxon>
        <taxon>Actinomycetota</taxon>
        <taxon>Actinomycetes</taxon>
        <taxon>Geodermatophilales</taxon>
        <taxon>Geodermatophilaceae</taxon>
        <taxon>Geodermatophilus</taxon>
    </lineage>
</organism>
<dbReference type="RefSeq" id="WP_163477501.1">
    <property type="nucleotide sequence ID" value="NZ_JAAGWE010000026.1"/>
</dbReference>
<dbReference type="EMBL" id="JAAGWE010000026">
    <property type="protein sequence ID" value="NEM07392.1"/>
    <property type="molecule type" value="Genomic_DNA"/>
</dbReference>